<reference evidence="10 11" key="1">
    <citation type="submission" date="2018-09" db="EMBL/GenBank/DDBJ databases">
        <title>YIM 75507 draft genome.</title>
        <authorList>
            <person name="Tang S."/>
            <person name="Feng Y."/>
        </authorList>
    </citation>
    <scope>NUCLEOTIDE SEQUENCE [LARGE SCALE GENOMIC DNA]</scope>
    <source>
        <strain evidence="10 11">YIM 75507</strain>
    </source>
</reference>
<accession>A0A3A4AYS6</accession>
<feature type="region of interest" description="Disordered" evidence="7">
    <location>
        <begin position="26"/>
        <end position="67"/>
    </location>
</feature>
<dbReference type="InterPro" id="IPR012338">
    <property type="entry name" value="Beta-lactam/transpept-like"/>
</dbReference>
<evidence type="ECO:0000259" key="9">
    <source>
        <dbReference type="Pfam" id="PF13354"/>
    </source>
</evidence>
<protein>
    <recommendedName>
        <fullName evidence="3 6">Beta-lactamase</fullName>
        <ecNumber evidence="2 6">3.5.2.6</ecNumber>
    </recommendedName>
</protein>
<keyword evidence="11" id="KW-1185">Reference proteome</keyword>
<dbReference type="PROSITE" id="PS51318">
    <property type="entry name" value="TAT"/>
    <property type="match status" value="1"/>
</dbReference>
<keyword evidence="4 6" id="KW-0378">Hydrolase</keyword>
<dbReference type="GO" id="GO:0046677">
    <property type="term" value="P:response to antibiotic"/>
    <property type="evidence" value="ECO:0007669"/>
    <property type="project" value="UniProtKB-UniRule"/>
</dbReference>
<evidence type="ECO:0000313" key="10">
    <source>
        <dbReference type="EMBL" id="RJL34273.1"/>
    </source>
</evidence>
<dbReference type="GO" id="GO:0030655">
    <property type="term" value="P:beta-lactam antibiotic catabolic process"/>
    <property type="evidence" value="ECO:0007669"/>
    <property type="project" value="InterPro"/>
</dbReference>
<dbReference type="Proteomes" id="UP000265768">
    <property type="component" value="Unassembled WGS sequence"/>
</dbReference>
<organism evidence="10 11">
    <name type="scientific">Bailinhaonella thermotolerans</name>
    <dbReference type="NCBI Taxonomy" id="1070861"/>
    <lineage>
        <taxon>Bacteria</taxon>
        <taxon>Bacillati</taxon>
        <taxon>Actinomycetota</taxon>
        <taxon>Actinomycetes</taxon>
        <taxon>Streptosporangiales</taxon>
        <taxon>Streptosporangiaceae</taxon>
        <taxon>Bailinhaonella</taxon>
    </lineage>
</organism>
<proteinExistence type="inferred from homology"/>
<dbReference type="PRINTS" id="PR00118">
    <property type="entry name" value="BLACTAMASEA"/>
</dbReference>
<dbReference type="OrthoDB" id="9784149at2"/>
<dbReference type="AlphaFoldDB" id="A0A3A4AYS6"/>
<evidence type="ECO:0000256" key="6">
    <source>
        <dbReference type="RuleBase" id="RU361140"/>
    </source>
</evidence>
<feature type="compositionally biased region" description="Pro residues" evidence="7">
    <location>
        <begin position="37"/>
        <end position="63"/>
    </location>
</feature>
<evidence type="ECO:0000256" key="1">
    <source>
        <dbReference type="ARBA" id="ARBA00009009"/>
    </source>
</evidence>
<evidence type="ECO:0000256" key="2">
    <source>
        <dbReference type="ARBA" id="ARBA00012865"/>
    </source>
</evidence>
<dbReference type="PANTHER" id="PTHR35333:SF3">
    <property type="entry name" value="BETA-LACTAMASE-TYPE TRANSPEPTIDASE FOLD CONTAINING PROTEIN"/>
    <property type="match status" value="1"/>
</dbReference>
<name>A0A3A4AYS6_9ACTN</name>
<dbReference type="RefSeq" id="WP_119925574.1">
    <property type="nucleotide sequence ID" value="NZ_QZEY01000002.1"/>
</dbReference>
<comment type="similarity">
    <text evidence="1 6">Belongs to the class-A beta-lactamase family.</text>
</comment>
<dbReference type="EMBL" id="QZEY01000002">
    <property type="protein sequence ID" value="RJL34273.1"/>
    <property type="molecule type" value="Genomic_DNA"/>
</dbReference>
<gene>
    <name evidence="10" type="primary">bla</name>
    <name evidence="10" type="ORF">D5H75_07385</name>
</gene>
<comment type="caution">
    <text evidence="10">The sequence shown here is derived from an EMBL/GenBank/DDBJ whole genome shotgun (WGS) entry which is preliminary data.</text>
</comment>
<feature type="compositionally biased region" description="Low complexity" evidence="7">
    <location>
        <begin position="26"/>
        <end position="36"/>
    </location>
</feature>
<dbReference type="Gene3D" id="3.40.710.10">
    <property type="entry name" value="DD-peptidase/beta-lactamase superfamily"/>
    <property type="match status" value="1"/>
</dbReference>
<evidence type="ECO:0000256" key="4">
    <source>
        <dbReference type="ARBA" id="ARBA00022801"/>
    </source>
</evidence>
<dbReference type="InterPro" id="IPR045155">
    <property type="entry name" value="Beta-lactam_cat"/>
</dbReference>
<comment type="catalytic activity">
    <reaction evidence="6">
        <text>a beta-lactam + H2O = a substituted beta-amino acid</text>
        <dbReference type="Rhea" id="RHEA:20401"/>
        <dbReference type="ChEBI" id="CHEBI:15377"/>
        <dbReference type="ChEBI" id="CHEBI:35627"/>
        <dbReference type="ChEBI" id="CHEBI:140347"/>
        <dbReference type="EC" id="3.5.2.6"/>
    </reaction>
</comment>
<dbReference type="PROSITE" id="PS00146">
    <property type="entry name" value="BETA_LACTAMASE_A"/>
    <property type="match status" value="1"/>
</dbReference>
<dbReference type="EC" id="3.5.2.6" evidence="2 6"/>
<evidence type="ECO:0000313" key="11">
    <source>
        <dbReference type="Proteomes" id="UP000265768"/>
    </source>
</evidence>
<dbReference type="Pfam" id="PF13354">
    <property type="entry name" value="Beta-lactamase2"/>
    <property type="match status" value="1"/>
</dbReference>
<dbReference type="SUPFAM" id="SSF56601">
    <property type="entry name" value="beta-lactamase/transpeptidase-like"/>
    <property type="match status" value="1"/>
</dbReference>
<dbReference type="InterPro" id="IPR006311">
    <property type="entry name" value="TAT_signal"/>
</dbReference>
<evidence type="ECO:0000256" key="7">
    <source>
        <dbReference type="SAM" id="MobiDB-lite"/>
    </source>
</evidence>
<dbReference type="NCBIfam" id="NF033103">
    <property type="entry name" value="bla_class_A"/>
    <property type="match status" value="1"/>
</dbReference>
<evidence type="ECO:0000256" key="8">
    <source>
        <dbReference type="SAM" id="SignalP"/>
    </source>
</evidence>
<dbReference type="InterPro" id="IPR000871">
    <property type="entry name" value="Beta-lactam_class-A"/>
</dbReference>
<evidence type="ECO:0000256" key="5">
    <source>
        <dbReference type="ARBA" id="ARBA00023251"/>
    </source>
</evidence>
<keyword evidence="5 6" id="KW-0046">Antibiotic resistance</keyword>
<sequence length="324" mass="33994">MPADRSWPSRRALLLAAALLPAAGCTAAGGPAAQGSPPAPRRTPPGTAPPAPSPSPTPGPSATPDPARYRALERRHGARLGVYALNTATGAVVAHRAGERFAFCSTFKTLAAAAVLDRYSAGGLRKRIRIAADDIDSISPVTRNHVGAGLTLRELCEAAVRHSDGTAADLLVRDLGGPARFNAYLRGLGDTVTRLDHYEPELNAMRPGDPRDTTTPEAIAGAYRRLILGDALPEAERALLTGWLKRNATPVGRLRVRAGVPRGWTVADKTGTGRYGRANDVAVVWPPGAPPLVIAVMTDRPAPAAEPRDALIAQATRRVVADLT</sequence>
<evidence type="ECO:0000256" key="3">
    <source>
        <dbReference type="ARBA" id="ARBA00018879"/>
    </source>
</evidence>
<dbReference type="PANTHER" id="PTHR35333">
    <property type="entry name" value="BETA-LACTAMASE"/>
    <property type="match status" value="1"/>
</dbReference>
<dbReference type="InterPro" id="IPR023650">
    <property type="entry name" value="Beta-lactam_class-A_AS"/>
</dbReference>
<feature type="domain" description="Beta-lactamase class A catalytic" evidence="9">
    <location>
        <begin position="81"/>
        <end position="298"/>
    </location>
</feature>
<keyword evidence="8" id="KW-0732">Signal</keyword>
<dbReference type="GO" id="GO:0008800">
    <property type="term" value="F:beta-lactamase activity"/>
    <property type="evidence" value="ECO:0007669"/>
    <property type="project" value="UniProtKB-UniRule"/>
</dbReference>
<feature type="signal peptide" evidence="8">
    <location>
        <begin position="1"/>
        <end position="27"/>
    </location>
</feature>
<feature type="chain" id="PRO_5017397591" description="Beta-lactamase" evidence="8">
    <location>
        <begin position="28"/>
        <end position="324"/>
    </location>
</feature>